<evidence type="ECO:0000313" key="2">
    <source>
        <dbReference type="EMBL" id="OAP60855.1"/>
    </source>
</evidence>
<comment type="caution">
    <text evidence="2">The sequence shown here is derived from an EMBL/GenBank/DDBJ whole genome shotgun (WGS) entry which is preliminary data.</text>
</comment>
<evidence type="ECO:0000256" key="1">
    <source>
        <dbReference type="SAM" id="MobiDB-lite"/>
    </source>
</evidence>
<dbReference type="EMBL" id="LVYI01000004">
    <property type="protein sequence ID" value="OAP60855.1"/>
    <property type="molecule type" value="Genomic_DNA"/>
</dbReference>
<feature type="region of interest" description="Disordered" evidence="1">
    <location>
        <begin position="243"/>
        <end position="284"/>
    </location>
</feature>
<dbReference type="OrthoDB" id="654211at2759"/>
<feature type="compositionally biased region" description="Basic and acidic residues" evidence="1">
    <location>
        <begin position="260"/>
        <end position="275"/>
    </location>
</feature>
<dbReference type="RefSeq" id="XP_018694222.1">
    <property type="nucleotide sequence ID" value="XM_018837369.1"/>
</dbReference>
<sequence>MQSPAQAYMSSPATNSPSQIGLSYMGQDSPYQDQLPTPYEMAKLLENLLSAGLSHKQISCLCKPKNFNQLVTIANADENVVQAAWKIVYQRREGAKTRKLSSGAAMRYAPGNASLGPNKPQWSAPTDPSTSTIETYAAGFTNLIQGQPQPSMWHNVSGEMDAMISRDPAVHGDGTTIAPTMSFTAPNFEQPQRADLHQPANANTTGVTSVYPYHALVDVSSFSGAGNASVSYVASTPATYYSAGGKATHDNRPSAASTDSTDRPIHQRTVKKEQTGHPCSEPDCEKKKRFLRSTELGKHLQGDHEQDTIHICQHDDDCAMQTYRHASWGRHHSRDHDSCKQGDMCVKIIRVREKRYWGCSICVHLSEDVSSHAEHHINHFKDGAAQACDIKYSTMILSLLLQEATKSKWEAYSLAMGIQAGNWDLAWQPPVKEIRTALEYGTYQGSDISDPAVAERLITALFASMSFKRKWDEADLDGLDNIWLNVDSRNNCTSFPDTTSVEFNGNH</sequence>
<proteinExistence type="predicted"/>
<reference evidence="2 3" key="1">
    <citation type="submission" date="2016-04" db="EMBL/GenBank/DDBJ databases">
        <title>Draft genome of Fonsecaea erecta CBS 125763.</title>
        <authorList>
            <person name="Weiss V.A."/>
            <person name="Vicente V.A."/>
            <person name="Raittz R.T."/>
            <person name="Moreno L.F."/>
            <person name="De Souza E.M."/>
            <person name="Pedrosa F.O."/>
            <person name="Steffens M.B."/>
            <person name="Faoro H."/>
            <person name="Tadra-Sfeir M.Z."/>
            <person name="Najafzadeh M.J."/>
            <person name="Felipe M.S."/>
            <person name="Teixeira M."/>
            <person name="Sun J."/>
            <person name="Xi L."/>
            <person name="Gomes R."/>
            <person name="De Azevedo C.M."/>
            <person name="Salgado C.G."/>
            <person name="Da Silva M.B."/>
            <person name="Nascimento M.F."/>
            <person name="Queiroz-Telles F."/>
            <person name="Attili D.S."/>
            <person name="Gorbushina A."/>
        </authorList>
    </citation>
    <scope>NUCLEOTIDE SEQUENCE [LARGE SCALE GENOMIC DNA]</scope>
    <source>
        <strain evidence="2 3">CBS 125763</strain>
    </source>
</reference>
<evidence type="ECO:0008006" key="4">
    <source>
        <dbReference type="Google" id="ProtNLM"/>
    </source>
</evidence>
<accession>A0A178ZPC3</accession>
<gene>
    <name evidence="2" type="ORF">AYL99_05857</name>
</gene>
<dbReference type="STRING" id="1367422.A0A178ZPC3"/>
<dbReference type="Proteomes" id="UP000078343">
    <property type="component" value="Unassembled WGS sequence"/>
</dbReference>
<feature type="compositionally biased region" description="Polar residues" evidence="1">
    <location>
        <begin position="1"/>
        <end position="21"/>
    </location>
</feature>
<evidence type="ECO:0000313" key="3">
    <source>
        <dbReference type="Proteomes" id="UP000078343"/>
    </source>
</evidence>
<keyword evidence="3" id="KW-1185">Reference proteome</keyword>
<feature type="region of interest" description="Disordered" evidence="1">
    <location>
        <begin position="1"/>
        <end position="27"/>
    </location>
</feature>
<organism evidence="2 3">
    <name type="scientific">Fonsecaea erecta</name>
    <dbReference type="NCBI Taxonomy" id="1367422"/>
    <lineage>
        <taxon>Eukaryota</taxon>
        <taxon>Fungi</taxon>
        <taxon>Dikarya</taxon>
        <taxon>Ascomycota</taxon>
        <taxon>Pezizomycotina</taxon>
        <taxon>Eurotiomycetes</taxon>
        <taxon>Chaetothyriomycetidae</taxon>
        <taxon>Chaetothyriales</taxon>
        <taxon>Herpotrichiellaceae</taxon>
        <taxon>Fonsecaea</taxon>
    </lineage>
</organism>
<dbReference type="GeneID" id="30010025"/>
<name>A0A178ZPC3_9EURO</name>
<protein>
    <recommendedName>
        <fullName evidence="4">C2H2-type domain-containing protein</fullName>
    </recommendedName>
</protein>
<dbReference type="AlphaFoldDB" id="A0A178ZPC3"/>